<feature type="transmembrane region" description="Helical" evidence="5">
    <location>
        <begin position="144"/>
        <end position="169"/>
    </location>
</feature>
<evidence type="ECO:0000256" key="3">
    <source>
        <dbReference type="ARBA" id="ARBA00022989"/>
    </source>
</evidence>
<feature type="transmembrane region" description="Helical" evidence="5">
    <location>
        <begin position="101"/>
        <end position="123"/>
    </location>
</feature>
<evidence type="ECO:0000313" key="6">
    <source>
        <dbReference type="EMBL" id="KAK0715493.1"/>
    </source>
</evidence>
<feature type="transmembrane region" description="Helical" evidence="5">
    <location>
        <begin position="43"/>
        <end position="63"/>
    </location>
</feature>
<proteinExistence type="predicted"/>
<dbReference type="PANTHER" id="PTHR31465:SF8">
    <property type="entry name" value="DOMAIN PROTEIN, PUTATIVE (AFU_ORTHOLOGUE AFUA_6G14140)-RELATED"/>
    <property type="match status" value="1"/>
</dbReference>
<keyword evidence="3 5" id="KW-1133">Transmembrane helix</keyword>
<evidence type="ECO:0000256" key="1">
    <source>
        <dbReference type="ARBA" id="ARBA00004141"/>
    </source>
</evidence>
<dbReference type="PANTHER" id="PTHR31465">
    <property type="entry name" value="PROTEIN RTA1-RELATED"/>
    <property type="match status" value="1"/>
</dbReference>
<keyword evidence="7" id="KW-1185">Reference proteome</keyword>
<evidence type="ECO:0000256" key="2">
    <source>
        <dbReference type="ARBA" id="ARBA00022692"/>
    </source>
</evidence>
<comment type="caution">
    <text evidence="6">The sequence shown here is derived from an EMBL/GenBank/DDBJ whole genome shotgun (WGS) entry which is preliminary data.</text>
</comment>
<dbReference type="AlphaFoldDB" id="A0AA40AGM2"/>
<dbReference type="GO" id="GO:0000324">
    <property type="term" value="C:fungal-type vacuole"/>
    <property type="evidence" value="ECO:0007669"/>
    <property type="project" value="TreeGrafter"/>
</dbReference>
<organism evidence="6 7">
    <name type="scientific">Lasiosphaeris hirsuta</name>
    <dbReference type="NCBI Taxonomy" id="260670"/>
    <lineage>
        <taxon>Eukaryota</taxon>
        <taxon>Fungi</taxon>
        <taxon>Dikarya</taxon>
        <taxon>Ascomycota</taxon>
        <taxon>Pezizomycotina</taxon>
        <taxon>Sordariomycetes</taxon>
        <taxon>Sordariomycetidae</taxon>
        <taxon>Sordariales</taxon>
        <taxon>Lasiosphaeriaceae</taxon>
        <taxon>Lasiosphaeris</taxon>
    </lineage>
</organism>
<dbReference type="EMBL" id="JAUKUA010000004">
    <property type="protein sequence ID" value="KAK0715493.1"/>
    <property type="molecule type" value="Genomic_DNA"/>
</dbReference>
<reference evidence="6" key="1">
    <citation type="submission" date="2023-06" db="EMBL/GenBank/DDBJ databases">
        <title>Genome-scale phylogeny and comparative genomics of the fungal order Sordariales.</title>
        <authorList>
            <consortium name="Lawrence Berkeley National Laboratory"/>
            <person name="Hensen N."/>
            <person name="Bonometti L."/>
            <person name="Westerberg I."/>
            <person name="Brannstrom I.O."/>
            <person name="Guillou S."/>
            <person name="Cros-Aarteil S."/>
            <person name="Calhoun S."/>
            <person name="Haridas S."/>
            <person name="Kuo A."/>
            <person name="Mondo S."/>
            <person name="Pangilinan J."/>
            <person name="Riley R."/>
            <person name="Labutti K."/>
            <person name="Andreopoulos B."/>
            <person name="Lipzen A."/>
            <person name="Chen C."/>
            <person name="Yanf M."/>
            <person name="Daum C."/>
            <person name="Ng V."/>
            <person name="Clum A."/>
            <person name="Steindorff A."/>
            <person name="Ohm R."/>
            <person name="Martin F."/>
            <person name="Silar P."/>
            <person name="Natvig D."/>
            <person name="Lalanne C."/>
            <person name="Gautier V."/>
            <person name="Ament-Velasquez S.L."/>
            <person name="Kruys A."/>
            <person name="Hutchinson M.I."/>
            <person name="Powell A.J."/>
            <person name="Barry K."/>
            <person name="Miller A.N."/>
            <person name="Grigoriev I.V."/>
            <person name="Debuchy R."/>
            <person name="Gladieux P."/>
            <person name="Thoren M.H."/>
            <person name="Johannesson H."/>
        </authorList>
    </citation>
    <scope>NUCLEOTIDE SEQUENCE</scope>
    <source>
        <strain evidence="6">SMH4607-1</strain>
    </source>
</reference>
<feature type="transmembrane region" description="Helical" evidence="5">
    <location>
        <begin position="181"/>
        <end position="205"/>
    </location>
</feature>
<dbReference type="GO" id="GO:0005886">
    <property type="term" value="C:plasma membrane"/>
    <property type="evidence" value="ECO:0007669"/>
    <property type="project" value="TreeGrafter"/>
</dbReference>
<dbReference type="InterPro" id="IPR007568">
    <property type="entry name" value="RTA1"/>
</dbReference>
<evidence type="ECO:0000256" key="4">
    <source>
        <dbReference type="ARBA" id="ARBA00023136"/>
    </source>
</evidence>
<feature type="transmembrane region" description="Helical" evidence="5">
    <location>
        <begin position="70"/>
        <end position="89"/>
    </location>
</feature>
<name>A0AA40AGM2_9PEZI</name>
<evidence type="ECO:0000256" key="5">
    <source>
        <dbReference type="SAM" id="Phobius"/>
    </source>
</evidence>
<comment type="subcellular location">
    <subcellularLocation>
        <location evidence="1">Membrane</location>
        <topology evidence="1">Multi-pass membrane protein</topology>
    </subcellularLocation>
</comment>
<keyword evidence="4 5" id="KW-0472">Membrane</keyword>
<dbReference type="Pfam" id="PF04479">
    <property type="entry name" value="RTA1"/>
    <property type="match status" value="1"/>
</dbReference>
<protein>
    <submittedName>
        <fullName evidence="6">RTA1 like protein-domain-containing protein</fullName>
    </submittedName>
</protein>
<sequence length="275" mass="29970">MTTNLPDGVDGGSFRDFYYSCGEVSLYCPVQATTLGYYPNKGINIFFALAFGLTGLAALTAGIWKKTWSFTAFVTTGCMLELAGYAARIPLSSNPWNKHAFETQICAIILAPTLVCISIYLTLKHVCLALHPALSRVRPHLYPFVFVPLDVSCLLVQAIGGALAASAGYDDAAMLRHGNRAIIAGITLQVVVLLFFGTVAGDYYVRVRGWVRSERAEGEVVRLWRDGRFRAFGCAVTAAYAGILVRCVYRIAEMAGGWGNNIMRDEPSFITLEGL</sequence>
<evidence type="ECO:0000313" key="7">
    <source>
        <dbReference type="Proteomes" id="UP001172102"/>
    </source>
</evidence>
<gene>
    <name evidence="6" type="ORF">B0H67DRAFT_554006</name>
</gene>
<dbReference type="Proteomes" id="UP001172102">
    <property type="component" value="Unassembled WGS sequence"/>
</dbReference>
<keyword evidence="2 5" id="KW-0812">Transmembrane</keyword>
<accession>A0AA40AGM2</accession>